<evidence type="ECO:0000313" key="2">
    <source>
        <dbReference type="EMBL" id="EHQ04956.1"/>
    </source>
</evidence>
<feature type="chain" id="PRO_5003560965" description="Lipoprotein" evidence="1">
    <location>
        <begin position="24"/>
        <end position="405"/>
    </location>
</feature>
<evidence type="ECO:0000313" key="3">
    <source>
        <dbReference type="Proteomes" id="UP000005737"/>
    </source>
</evidence>
<dbReference type="HOGENOM" id="CLU_058830_0_0_12"/>
<name>H2CJ39_9LEPT</name>
<dbReference type="STRING" id="183.GCA_002009735_00594"/>
<dbReference type="AlphaFoldDB" id="H2CJ39"/>
<dbReference type="Proteomes" id="UP000005737">
    <property type="component" value="Unassembled WGS sequence"/>
</dbReference>
<keyword evidence="1" id="KW-0732">Signal</keyword>
<proteinExistence type="predicted"/>
<dbReference type="EMBL" id="JH597773">
    <property type="protein sequence ID" value="EHQ04956.1"/>
    <property type="molecule type" value="Genomic_DNA"/>
</dbReference>
<protein>
    <recommendedName>
        <fullName evidence="4">Lipoprotein</fullName>
    </recommendedName>
</protein>
<organism evidence="2 3">
    <name type="scientific">Leptonema illini DSM 21528</name>
    <dbReference type="NCBI Taxonomy" id="929563"/>
    <lineage>
        <taxon>Bacteria</taxon>
        <taxon>Pseudomonadati</taxon>
        <taxon>Spirochaetota</taxon>
        <taxon>Spirochaetia</taxon>
        <taxon>Leptospirales</taxon>
        <taxon>Leptospiraceae</taxon>
        <taxon>Leptonema</taxon>
    </lineage>
</organism>
<accession>H2CJ39</accession>
<gene>
    <name evidence="2" type="ORF">Lepil_0249</name>
</gene>
<evidence type="ECO:0000256" key="1">
    <source>
        <dbReference type="SAM" id="SignalP"/>
    </source>
</evidence>
<evidence type="ECO:0008006" key="4">
    <source>
        <dbReference type="Google" id="ProtNLM"/>
    </source>
</evidence>
<keyword evidence="3" id="KW-1185">Reference proteome</keyword>
<feature type="signal peptide" evidence="1">
    <location>
        <begin position="1"/>
        <end position="23"/>
    </location>
</feature>
<reference evidence="2 3" key="1">
    <citation type="submission" date="2011-10" db="EMBL/GenBank/DDBJ databases">
        <title>The Improved High-Quality Draft genome of Leptonema illini DSM 21528.</title>
        <authorList>
            <consortium name="US DOE Joint Genome Institute (JGI-PGF)"/>
            <person name="Lucas S."/>
            <person name="Copeland A."/>
            <person name="Lapidus A."/>
            <person name="Glavina del Rio T."/>
            <person name="Dalin E."/>
            <person name="Tice H."/>
            <person name="Bruce D."/>
            <person name="Goodwin L."/>
            <person name="Pitluck S."/>
            <person name="Peters L."/>
            <person name="Mikhailova N."/>
            <person name="Held B."/>
            <person name="Kyrpides N."/>
            <person name="Mavromatis K."/>
            <person name="Ivanova N."/>
            <person name="Markowitz V."/>
            <person name="Cheng J.-F."/>
            <person name="Hugenholtz P."/>
            <person name="Woyke T."/>
            <person name="Wu D."/>
            <person name="Gronow S."/>
            <person name="Wellnitz S."/>
            <person name="Brambilla E.-M."/>
            <person name="Klenk H.-P."/>
            <person name="Eisen J.A."/>
        </authorList>
    </citation>
    <scope>NUCLEOTIDE SEQUENCE [LARGE SCALE GENOMIC DNA]</scope>
    <source>
        <strain evidence="2 3">DSM 21528</strain>
    </source>
</reference>
<sequence>MMNQRFRNTLILTLFALLLSVCSGETTSSPKTPASPAGKHFVNTTEIASDPDLDAMARIMAGLEPASSAPEAWKTIAASAAFAAHKQQLGASFSRAEKSRLSIMKQWSAEELADVCKEANDLFYPFSGPDIMTAHAIFPCAKDYIMIGLEPAGIPPALGNMNEAVRARYFAAVRNSLGSILNYSFFRTNDMRDDFRGVLDGLTPILMVFLAREGNELVAARVATMLPDGTISERDPKKAPSAEERKAEATGVPGIRFYFKDVKDGRLKTVTYFSVDISDTGLANRAFFLETIGRTGTYTTYLKSASYLMHRDSFSKIRSFILDNSDHVIQDDSGMPLAFFPEAKWNRSFYGMYTQPIPLFASRYQPDLRAIYKDPVKNGVKKLPFGTGYNFKEGDSHLLVARKKK</sequence>